<dbReference type="EMBL" id="JBHDIY010000002">
    <property type="protein sequence ID" value="MFL4468972.1"/>
    <property type="molecule type" value="Genomic_DNA"/>
</dbReference>
<reference evidence="1 2" key="1">
    <citation type="submission" date="2024-08" db="EMBL/GenBank/DDBJ databases">
        <title>Tateyamaria sp. nov., isolated from marine algae.</title>
        <authorList>
            <person name="Choi B.J."/>
            <person name="Kim J.M."/>
            <person name="Lee J.K."/>
            <person name="Choi D.G."/>
            <person name="Bayburt H."/>
            <person name="Baek J.H."/>
            <person name="Han D.M."/>
            <person name="Jeon C.O."/>
        </authorList>
    </citation>
    <scope>NUCLEOTIDE SEQUENCE [LARGE SCALE GENOMIC DNA]</scope>
    <source>
        <strain evidence="1 2">KMU-156</strain>
    </source>
</reference>
<dbReference type="Gene3D" id="3.90.70.10">
    <property type="entry name" value="Cysteine proteinases"/>
    <property type="match status" value="1"/>
</dbReference>
<gene>
    <name evidence="1" type="ORF">ACERZ8_03465</name>
</gene>
<dbReference type="RefSeq" id="WP_407590726.1">
    <property type="nucleotide sequence ID" value="NZ_JBHDIY010000002.1"/>
</dbReference>
<keyword evidence="2" id="KW-1185">Reference proteome</keyword>
<evidence type="ECO:0000313" key="1">
    <source>
        <dbReference type="EMBL" id="MFL4468972.1"/>
    </source>
</evidence>
<comment type="caution">
    <text evidence="1">The sequence shown here is derived from an EMBL/GenBank/DDBJ whole genome shotgun (WGS) entry which is preliminary data.</text>
</comment>
<evidence type="ECO:0000313" key="2">
    <source>
        <dbReference type="Proteomes" id="UP001627408"/>
    </source>
</evidence>
<name>A0ABW8UTJ3_9RHOB</name>
<protein>
    <recommendedName>
        <fullName evidence="3">Peptidase C1A papain C-terminal domain-containing protein</fullName>
    </recommendedName>
</protein>
<dbReference type="SUPFAM" id="SSF54001">
    <property type="entry name" value="Cysteine proteinases"/>
    <property type="match status" value="1"/>
</dbReference>
<organism evidence="1 2">
    <name type="scientific">Tateyamaria armeniaca</name>
    <dbReference type="NCBI Taxonomy" id="2518930"/>
    <lineage>
        <taxon>Bacteria</taxon>
        <taxon>Pseudomonadati</taxon>
        <taxon>Pseudomonadota</taxon>
        <taxon>Alphaproteobacteria</taxon>
        <taxon>Rhodobacterales</taxon>
        <taxon>Roseobacteraceae</taxon>
        <taxon>Tateyamaria</taxon>
    </lineage>
</organism>
<evidence type="ECO:0008006" key="3">
    <source>
        <dbReference type="Google" id="ProtNLM"/>
    </source>
</evidence>
<dbReference type="InterPro" id="IPR038765">
    <property type="entry name" value="Papain-like_cys_pep_sf"/>
</dbReference>
<accession>A0ABW8UTJ3</accession>
<proteinExistence type="predicted"/>
<sequence length="337" mass="37057">MAQRRYVFGGAVPPGWSASVAIDIMRSAKIRLDNRFFKTKDLVGGLIRAENWQVRDQGERGTCNAFAVAAAEELREFNLSGKLNDLSEEYLYGKMRSYGLEPLSDIGMDVSHVDTEAIEESGGTFLEQARKALSEWGICSEDLAEYQKHAEENTFEDNFSENAINQAQENKIGESLLDHDIVSKPVVGIGKPWLRASTNRRISEVLAEKIQSGLPVAASFAVLSGTGKQAWTGRTALKFGKVEYPTDEVAKEMIAIGGHSVCLVGFVENHDPSILHGGWFVFRNSHGEDGFATSIETDEEEPKAPAAGYGLISTHDVDRYCWEYLARTSSGSGHPVF</sequence>
<dbReference type="Proteomes" id="UP001627408">
    <property type="component" value="Unassembled WGS sequence"/>
</dbReference>